<evidence type="ECO:0000313" key="1">
    <source>
        <dbReference type="EMBL" id="TDD93493.1"/>
    </source>
</evidence>
<dbReference type="Proteomes" id="UP000294513">
    <property type="component" value="Unassembled WGS sequence"/>
</dbReference>
<name>A0A4R5C5X2_9ACTN</name>
<dbReference type="Gene3D" id="1.10.260.40">
    <property type="entry name" value="lambda repressor-like DNA-binding domains"/>
    <property type="match status" value="1"/>
</dbReference>
<keyword evidence="2" id="KW-1185">Reference proteome</keyword>
<dbReference type="GO" id="GO:0003677">
    <property type="term" value="F:DNA binding"/>
    <property type="evidence" value="ECO:0007669"/>
    <property type="project" value="InterPro"/>
</dbReference>
<gene>
    <name evidence="1" type="ORF">E1298_09195</name>
</gene>
<comment type="caution">
    <text evidence="1">The sequence shown here is derived from an EMBL/GenBank/DDBJ whole genome shotgun (WGS) entry which is preliminary data.</text>
</comment>
<dbReference type="InterPro" id="IPR001387">
    <property type="entry name" value="Cro/C1-type_HTH"/>
</dbReference>
<dbReference type="AlphaFoldDB" id="A0A4R5C5X2"/>
<dbReference type="OrthoDB" id="3213425at2"/>
<accession>A0A4R5C5X2</accession>
<reference evidence="1 2" key="1">
    <citation type="submission" date="2019-03" db="EMBL/GenBank/DDBJ databases">
        <title>Draft genome sequences of novel Actinobacteria.</title>
        <authorList>
            <person name="Sahin N."/>
            <person name="Ay H."/>
            <person name="Saygin H."/>
        </authorList>
    </citation>
    <scope>NUCLEOTIDE SEQUENCE [LARGE SCALE GENOMIC DNA]</scope>
    <source>
        <strain evidence="1 2">H3C3</strain>
    </source>
</reference>
<dbReference type="EMBL" id="SMKU01000030">
    <property type="protein sequence ID" value="TDD93493.1"/>
    <property type="molecule type" value="Genomic_DNA"/>
</dbReference>
<protein>
    <submittedName>
        <fullName evidence="1">Uncharacterized protein</fullName>
    </submittedName>
</protein>
<organism evidence="1 2">
    <name type="scientific">Actinomadura rubrisoli</name>
    <dbReference type="NCBI Taxonomy" id="2530368"/>
    <lineage>
        <taxon>Bacteria</taxon>
        <taxon>Bacillati</taxon>
        <taxon>Actinomycetota</taxon>
        <taxon>Actinomycetes</taxon>
        <taxon>Streptosporangiales</taxon>
        <taxon>Thermomonosporaceae</taxon>
        <taxon>Actinomadura</taxon>
    </lineage>
</organism>
<dbReference type="CDD" id="cd00093">
    <property type="entry name" value="HTH_XRE"/>
    <property type="match status" value="1"/>
</dbReference>
<evidence type="ECO:0000313" key="2">
    <source>
        <dbReference type="Proteomes" id="UP000294513"/>
    </source>
</evidence>
<sequence length="422" mass="46437">MADRQISQRKLAERVPCSDDYISRLARDMRAPSEQMAKRLDEILDAGKELIALYQAQADDAGSAGSVGGTNAHDLDEEKEMRRRRLLQALATFGVASTPVVEAIEYVRAAVDRAIGLDEDRHLEEWEETVAEYGYTYTTLPPHRLLTDLVADLMVVQASTSRSTAEERPDWNRVAGGMAVLVAKTLCNLDQSRLAREWWITAQHAADASGDRDLSLWVSGERLMHGLYDERPPVILLRKANRIVERASSTPCRGLASVRTVRAQLLAIDGPPRAAANELRACEEIFERLPASVTADAQSLAGWAEYRQRYTEAWVHARTGDREQLDAAVACAKQILPANKLRVHAQLDLLRAAGHVRAGDATEGVRHAHAVYAAHPPEQCTTLVTSLARQVADAVPGRGCDATVFAAYRGLLESRPEPRAVT</sequence>
<proteinExistence type="predicted"/>
<dbReference type="SUPFAM" id="SSF47413">
    <property type="entry name" value="lambda repressor-like DNA-binding domains"/>
    <property type="match status" value="1"/>
</dbReference>
<dbReference type="InterPro" id="IPR010982">
    <property type="entry name" value="Lambda_DNA-bd_dom_sf"/>
</dbReference>